<sequence length="79" mass="8778">MPVPPPLPLQCSTLSTFAQPELGPVDFVFNGQPYEGWAVAVLRACKVHLQPRVRNINLAARPPHKLAQFYVAYQPPTQV</sequence>
<dbReference type="Proteomes" id="UP000699042">
    <property type="component" value="Unassembled WGS sequence"/>
</dbReference>
<name>A0A9P7R6I7_9PEZI</name>
<dbReference type="EMBL" id="JAESDN010000005">
    <property type="protein sequence ID" value="KAG7050183.1"/>
    <property type="molecule type" value="Genomic_DNA"/>
</dbReference>
<dbReference type="AlphaFoldDB" id="A0A9P7R6I7"/>
<accession>A0A9P7R6I7</accession>
<evidence type="ECO:0000313" key="2">
    <source>
        <dbReference type="Proteomes" id="UP000699042"/>
    </source>
</evidence>
<organism evidence="1 2">
    <name type="scientific">Colletotrichum scovillei</name>
    <dbReference type="NCBI Taxonomy" id="1209932"/>
    <lineage>
        <taxon>Eukaryota</taxon>
        <taxon>Fungi</taxon>
        <taxon>Dikarya</taxon>
        <taxon>Ascomycota</taxon>
        <taxon>Pezizomycotina</taxon>
        <taxon>Sordariomycetes</taxon>
        <taxon>Hypocreomycetidae</taxon>
        <taxon>Glomerellales</taxon>
        <taxon>Glomerellaceae</taxon>
        <taxon>Colletotrichum</taxon>
        <taxon>Colletotrichum acutatum species complex</taxon>
    </lineage>
</organism>
<reference evidence="1" key="1">
    <citation type="submission" date="2021-05" db="EMBL/GenBank/DDBJ databases">
        <title>Comparative genomics of three Colletotrichum scovillei strains and genetic complementation revealed genes involved fungal growth and virulence on chili pepper.</title>
        <authorList>
            <person name="Hsieh D.-K."/>
            <person name="Chuang S.-C."/>
            <person name="Chen C.-Y."/>
            <person name="Chao Y.-T."/>
            <person name="Lu M.-Y.J."/>
            <person name="Lee M.-H."/>
            <person name="Shih M.-C."/>
        </authorList>
    </citation>
    <scope>NUCLEOTIDE SEQUENCE</scope>
    <source>
        <strain evidence="1">Coll-153</strain>
    </source>
</reference>
<gene>
    <name evidence="1" type="ORF">JMJ77_012935</name>
</gene>
<protein>
    <submittedName>
        <fullName evidence="1">Uncharacterized protein</fullName>
    </submittedName>
</protein>
<keyword evidence="2" id="KW-1185">Reference proteome</keyword>
<comment type="caution">
    <text evidence="1">The sequence shown here is derived from an EMBL/GenBank/DDBJ whole genome shotgun (WGS) entry which is preliminary data.</text>
</comment>
<proteinExistence type="predicted"/>
<evidence type="ECO:0000313" key="1">
    <source>
        <dbReference type="EMBL" id="KAG7050183.1"/>
    </source>
</evidence>